<dbReference type="RefSeq" id="WP_107290154.1">
    <property type="nucleotide sequence ID" value="NZ_PYNF01000044.1"/>
</dbReference>
<protein>
    <recommendedName>
        <fullName evidence="2">DotM C-terminal cytoplasmic domain-containing protein</fullName>
    </recommendedName>
</protein>
<feature type="transmembrane region" description="Helical" evidence="1">
    <location>
        <begin position="12"/>
        <end position="31"/>
    </location>
</feature>
<evidence type="ECO:0000259" key="2">
    <source>
        <dbReference type="Pfam" id="PF23127"/>
    </source>
</evidence>
<feature type="transmembrane region" description="Helical" evidence="1">
    <location>
        <begin position="43"/>
        <end position="63"/>
    </location>
</feature>
<feature type="domain" description="DotM C-terminal cytoplasmic" evidence="2">
    <location>
        <begin position="350"/>
        <end position="455"/>
    </location>
</feature>
<accession>A0A2T3KAZ5</accession>
<keyword evidence="1" id="KW-1133">Transmembrane helix</keyword>
<keyword evidence="1" id="KW-0812">Transmembrane</keyword>
<dbReference type="Pfam" id="PF23127">
    <property type="entry name" value="DotM_C"/>
    <property type="match status" value="1"/>
</dbReference>
<reference evidence="3 4" key="1">
    <citation type="submission" date="2018-01" db="EMBL/GenBank/DDBJ databases">
        <title>Whole genome sequencing of Histamine producing bacteria.</title>
        <authorList>
            <person name="Butler K."/>
        </authorList>
    </citation>
    <scope>NUCLEOTIDE SEQUENCE [LARGE SCALE GENOMIC DNA]</scope>
    <source>
        <strain evidence="3 4">FS-7.2</strain>
    </source>
</reference>
<organism evidence="3 4">
    <name type="scientific">Photobacterium kishitanii</name>
    <dbReference type="NCBI Taxonomy" id="318456"/>
    <lineage>
        <taxon>Bacteria</taxon>
        <taxon>Pseudomonadati</taxon>
        <taxon>Pseudomonadota</taxon>
        <taxon>Gammaproteobacteria</taxon>
        <taxon>Vibrionales</taxon>
        <taxon>Vibrionaceae</taxon>
        <taxon>Photobacterium</taxon>
    </lineage>
</organism>
<proteinExistence type="predicted"/>
<evidence type="ECO:0000313" key="3">
    <source>
        <dbReference type="EMBL" id="PSU89775.1"/>
    </source>
</evidence>
<evidence type="ECO:0000256" key="1">
    <source>
        <dbReference type="SAM" id="Phobius"/>
    </source>
</evidence>
<dbReference type="AlphaFoldDB" id="A0A2T3KAZ5"/>
<keyword evidence="1" id="KW-0472">Membrane</keyword>
<dbReference type="EMBL" id="PYNF01000044">
    <property type="protein sequence ID" value="PSU89775.1"/>
    <property type="molecule type" value="Genomic_DNA"/>
</dbReference>
<name>A0A2T3KAZ5_9GAMM</name>
<comment type="caution">
    <text evidence="3">The sequence shown here is derived from an EMBL/GenBank/DDBJ whole genome shotgun (WGS) entry which is preliminary data.</text>
</comment>
<dbReference type="Proteomes" id="UP000241426">
    <property type="component" value="Unassembled WGS sequence"/>
</dbReference>
<evidence type="ECO:0000313" key="4">
    <source>
        <dbReference type="Proteomes" id="UP000241426"/>
    </source>
</evidence>
<feature type="transmembrane region" description="Helical" evidence="1">
    <location>
        <begin position="125"/>
        <end position="149"/>
    </location>
</feature>
<gene>
    <name evidence="3" type="ORF">C9J27_24140</name>
</gene>
<dbReference type="InterPro" id="IPR056464">
    <property type="entry name" value="DotM_C"/>
</dbReference>
<sequence>MSSNSENDQNTQTGALLIFAIIIMLGTPYLWHHYIQPIYTSAWFFAKLGLFSALVHLMSFEYIGKHIGDILFWVNTFLVDSHLPKEMIGGQIKYAYDFLSKVDTSTIHSISQSFISNHGYGFTEIFISIGRLAFIIVAPIYFLISFVIFKKLVTRNLFNNKFSVITFAETMAEGFPELLPVVFDNPQNHRCIDTGKWRMSPKILPYLRANNCILDYSVNGVDKFKLDREATSELLEKQVGKRWSSFKELSKEERTVAAIAMPMVSSPKLGVPRMIKLIKMLGYAYSSKPGFVSSFNKLLKNIIPNSINLLNLSKMRKSGENPWLDFIHLFVGIYSGIKEDFRKIKYKIKSNREVNLIIKTFQNDQKIKSVIKIHAYDYTVIASLIEEARKGGKLPSCMSLWLKTVDRNLFYVFNNLGRQVGWIECLGFWAHYMAEKSTNAPFPYPKIENGIDGIDEYLWGSFYQYEPYNDWDAEYAD</sequence>